<keyword evidence="7" id="KW-0067">ATP-binding</keyword>
<dbReference type="GO" id="GO:0008654">
    <property type="term" value="P:phospholipid biosynthetic process"/>
    <property type="evidence" value="ECO:0007669"/>
    <property type="project" value="UniProtKB-KW"/>
</dbReference>
<evidence type="ECO:0000256" key="4">
    <source>
        <dbReference type="ARBA" id="ARBA00022723"/>
    </source>
</evidence>
<accession>A0A0H1R6C7</accession>
<evidence type="ECO:0000313" key="13">
    <source>
        <dbReference type="EMBL" id="KLK90336.1"/>
    </source>
</evidence>
<dbReference type="GO" id="GO:0046872">
    <property type="term" value="F:metal ion binding"/>
    <property type="evidence" value="ECO:0007669"/>
    <property type="project" value="UniProtKB-KW"/>
</dbReference>
<evidence type="ECO:0000256" key="11">
    <source>
        <dbReference type="ARBA" id="ARBA00023264"/>
    </source>
</evidence>
<dbReference type="Proteomes" id="UP000035489">
    <property type="component" value="Unassembled WGS sequence"/>
</dbReference>
<dbReference type="STRING" id="1225564.AA309_26080"/>
<gene>
    <name evidence="13" type="ORF">AA309_26080</name>
</gene>
<evidence type="ECO:0000259" key="12">
    <source>
        <dbReference type="PROSITE" id="PS50146"/>
    </source>
</evidence>
<keyword evidence="14" id="KW-1185">Reference proteome</keyword>
<dbReference type="PROSITE" id="PS50146">
    <property type="entry name" value="DAGK"/>
    <property type="match status" value="1"/>
</dbReference>
<dbReference type="AlphaFoldDB" id="A0A0H1R6C7"/>
<dbReference type="Pfam" id="PF19279">
    <property type="entry name" value="YegS_C"/>
    <property type="match status" value="1"/>
</dbReference>
<dbReference type="NCBIfam" id="TIGR00147">
    <property type="entry name" value="YegS/Rv2252/BmrU family lipid kinase"/>
    <property type="match status" value="1"/>
</dbReference>
<dbReference type="Pfam" id="PF00781">
    <property type="entry name" value="DAGK_cat"/>
    <property type="match status" value="1"/>
</dbReference>
<dbReference type="Gene3D" id="3.40.50.10330">
    <property type="entry name" value="Probable inorganic polyphosphate/atp-NAD kinase, domain 1"/>
    <property type="match status" value="1"/>
</dbReference>
<dbReference type="InterPro" id="IPR050187">
    <property type="entry name" value="Lipid_Phosphate_FormReg"/>
</dbReference>
<dbReference type="GO" id="GO:0005524">
    <property type="term" value="F:ATP binding"/>
    <property type="evidence" value="ECO:0007669"/>
    <property type="project" value="UniProtKB-KW"/>
</dbReference>
<evidence type="ECO:0000256" key="6">
    <source>
        <dbReference type="ARBA" id="ARBA00022777"/>
    </source>
</evidence>
<dbReference type="OrthoDB" id="9815110at2"/>
<keyword evidence="2" id="KW-0444">Lipid biosynthesis</keyword>
<protein>
    <recommendedName>
        <fullName evidence="12">DAGKc domain-containing protein</fullName>
    </recommendedName>
</protein>
<dbReference type="InterPro" id="IPR017438">
    <property type="entry name" value="ATP-NAD_kinase_N"/>
</dbReference>
<dbReference type="SMART" id="SM00046">
    <property type="entry name" value="DAGKc"/>
    <property type="match status" value="1"/>
</dbReference>
<dbReference type="SUPFAM" id="SSF111331">
    <property type="entry name" value="NAD kinase/diacylglycerol kinase-like"/>
    <property type="match status" value="1"/>
</dbReference>
<organism evidence="13 14">
    <name type="scientific">Microvirga vignae</name>
    <dbReference type="NCBI Taxonomy" id="1225564"/>
    <lineage>
        <taxon>Bacteria</taxon>
        <taxon>Pseudomonadati</taxon>
        <taxon>Pseudomonadota</taxon>
        <taxon>Alphaproteobacteria</taxon>
        <taxon>Hyphomicrobiales</taxon>
        <taxon>Methylobacteriaceae</taxon>
        <taxon>Microvirga</taxon>
    </lineage>
</organism>
<dbReference type="GO" id="GO:0016301">
    <property type="term" value="F:kinase activity"/>
    <property type="evidence" value="ECO:0007669"/>
    <property type="project" value="UniProtKB-KW"/>
</dbReference>
<proteinExistence type="predicted"/>
<name>A0A0H1R6C7_9HYPH</name>
<dbReference type="GO" id="GO:0005886">
    <property type="term" value="C:plasma membrane"/>
    <property type="evidence" value="ECO:0007669"/>
    <property type="project" value="TreeGrafter"/>
</dbReference>
<evidence type="ECO:0000256" key="5">
    <source>
        <dbReference type="ARBA" id="ARBA00022741"/>
    </source>
</evidence>
<evidence type="ECO:0000256" key="2">
    <source>
        <dbReference type="ARBA" id="ARBA00022516"/>
    </source>
</evidence>
<keyword evidence="6" id="KW-0418">Kinase</keyword>
<dbReference type="InterPro" id="IPR016064">
    <property type="entry name" value="NAD/diacylglycerol_kinase_sf"/>
</dbReference>
<dbReference type="InterPro" id="IPR045540">
    <property type="entry name" value="YegS/DAGK_C"/>
</dbReference>
<sequence length="309" mass="33003">MTGTSGSAADPESRLSPARRLLVIHNPTAGRRQRRHLAAVLSELQKEGAEVRLWETASAGDAERAARECGSDIDVVVVAGGDGTINEAINGLMAREPSQPPALGIIPTGTTNVLSRDLRIPRQADALAPLLARGMMRDIHVGCANGRYFTLMCGVGMDAHIVSRTSLRLKKKIGKLAYVMQGLREFVAGVPRRYRVEIDGAEVVEASSVIVAKSRLYGGEFQLAPRADIGKPELQVCLFLRGGRLSTLLYIIGMGLGHLDHLPGYRTVAAKAVRITGHDGDPVQLDGDPSGCLPLEIGLGKRRLSVVAP</sequence>
<dbReference type="Gene3D" id="2.60.200.40">
    <property type="match status" value="1"/>
</dbReference>
<evidence type="ECO:0000256" key="8">
    <source>
        <dbReference type="ARBA" id="ARBA00022842"/>
    </source>
</evidence>
<reference evidence="13 14" key="1">
    <citation type="submission" date="2015-05" db="EMBL/GenBank/DDBJ databases">
        <title>Draft genome sequence of Microvirga vignae strain BR3299, a novel nitrogen fixing bacteria isolated from Brazil semi-aired region.</title>
        <authorList>
            <person name="Zilli J.E."/>
            <person name="Passos S.R."/>
            <person name="Leite J."/>
            <person name="Baldani J.I."/>
            <person name="Xavier G.R."/>
            <person name="Rumjaneck N.G."/>
            <person name="Simoes-Araujo J.L."/>
        </authorList>
    </citation>
    <scope>NUCLEOTIDE SEQUENCE [LARGE SCALE GENOMIC DNA]</scope>
    <source>
        <strain evidence="13 14">BR3299</strain>
    </source>
</reference>
<keyword evidence="11" id="KW-1208">Phospholipid metabolism</keyword>
<feature type="domain" description="DAGKc" evidence="12">
    <location>
        <begin position="16"/>
        <end position="148"/>
    </location>
</feature>
<dbReference type="PATRIC" id="fig|1225564.3.peg.6800"/>
<dbReference type="EMBL" id="LCYG01000087">
    <property type="protein sequence ID" value="KLK90336.1"/>
    <property type="molecule type" value="Genomic_DNA"/>
</dbReference>
<keyword evidence="3" id="KW-0808">Transferase</keyword>
<dbReference type="PANTHER" id="PTHR12358:SF106">
    <property type="entry name" value="LIPID KINASE YEGS"/>
    <property type="match status" value="1"/>
</dbReference>
<evidence type="ECO:0000256" key="7">
    <source>
        <dbReference type="ARBA" id="ARBA00022840"/>
    </source>
</evidence>
<keyword evidence="5" id="KW-0547">Nucleotide-binding</keyword>
<keyword evidence="10" id="KW-0594">Phospholipid biosynthesis</keyword>
<keyword evidence="8" id="KW-0460">Magnesium</keyword>
<evidence type="ECO:0000256" key="3">
    <source>
        <dbReference type="ARBA" id="ARBA00022679"/>
    </source>
</evidence>
<evidence type="ECO:0000256" key="10">
    <source>
        <dbReference type="ARBA" id="ARBA00023209"/>
    </source>
</evidence>
<comment type="caution">
    <text evidence="13">The sequence shown here is derived from an EMBL/GenBank/DDBJ whole genome shotgun (WGS) entry which is preliminary data.</text>
</comment>
<comment type="cofactor">
    <cofactor evidence="1">
        <name>Mg(2+)</name>
        <dbReference type="ChEBI" id="CHEBI:18420"/>
    </cofactor>
</comment>
<dbReference type="RefSeq" id="WP_047191946.1">
    <property type="nucleotide sequence ID" value="NZ_LCYG01000087.1"/>
</dbReference>
<dbReference type="PANTHER" id="PTHR12358">
    <property type="entry name" value="SPHINGOSINE KINASE"/>
    <property type="match status" value="1"/>
</dbReference>
<keyword evidence="9" id="KW-0443">Lipid metabolism</keyword>
<dbReference type="InterPro" id="IPR005218">
    <property type="entry name" value="Diacylglycerol/lipid_kinase"/>
</dbReference>
<evidence type="ECO:0000256" key="9">
    <source>
        <dbReference type="ARBA" id="ARBA00023098"/>
    </source>
</evidence>
<keyword evidence="4" id="KW-0479">Metal-binding</keyword>
<evidence type="ECO:0000256" key="1">
    <source>
        <dbReference type="ARBA" id="ARBA00001946"/>
    </source>
</evidence>
<dbReference type="InterPro" id="IPR001206">
    <property type="entry name" value="Diacylglycerol_kinase_cat_dom"/>
</dbReference>
<evidence type="ECO:0000313" key="14">
    <source>
        <dbReference type="Proteomes" id="UP000035489"/>
    </source>
</evidence>